<organism evidence="1 2">
    <name type="scientific">Burkholderia multivorans (strain ATCC 17616 / 249)</name>
    <dbReference type="NCBI Taxonomy" id="395019"/>
    <lineage>
        <taxon>Bacteria</taxon>
        <taxon>Pseudomonadati</taxon>
        <taxon>Pseudomonadota</taxon>
        <taxon>Betaproteobacteria</taxon>
        <taxon>Burkholderiales</taxon>
        <taxon>Burkholderiaceae</taxon>
        <taxon>Burkholderia</taxon>
        <taxon>Burkholderia cepacia complex</taxon>
    </lineage>
</organism>
<gene>
    <name evidence="1" type="ordered locus">BMULJ_05742</name>
</gene>
<sequence length="210" mass="23544">MDDSRHAMRPVATPRPRGAPRLDAFSLKLDRRLTLFQRGAPELWLLIETDPAVQSFCERPGYVQLNGQRYLADFWIRYADREEVVILSDSLADMRLHAARPKYELDGVPVRSVTSTDLAAARAWIDNWRYMLPCVVAARGLVASSLLRAVETFVTMPHTLLEIERELSVGDPALVRAAVFALVYAGHVDAVDLRTEPLSLLTRFVATEAA</sequence>
<dbReference type="HOGENOM" id="CLU_1324374_0_0_4"/>
<evidence type="ECO:0000313" key="2">
    <source>
        <dbReference type="Proteomes" id="UP000008815"/>
    </source>
</evidence>
<proteinExistence type="predicted"/>
<dbReference type="eggNOG" id="ENOG5033B60">
    <property type="taxonomic scope" value="Bacteria"/>
</dbReference>
<dbReference type="KEGG" id="bmj:BMULJ_05742"/>
<keyword evidence="2" id="KW-1185">Reference proteome</keyword>
<dbReference type="Proteomes" id="UP000008815">
    <property type="component" value="Chromosome 3"/>
</dbReference>
<protein>
    <submittedName>
        <fullName evidence="1">Uncharacterized protein</fullName>
    </submittedName>
</protein>
<dbReference type="KEGG" id="bmu:Bmul_5779"/>
<reference evidence="1 2" key="1">
    <citation type="submission" date="2007-04" db="EMBL/GenBank/DDBJ databases">
        <title>Complete genome sequence of Burkholderia multivorans ATCC 17616.</title>
        <authorList>
            <person name="Ohtsubo Y."/>
            <person name="Yamashita A."/>
            <person name="Kurokawa K."/>
            <person name="Takami H."/>
            <person name="Yuhara S."/>
            <person name="Nishiyama E."/>
            <person name="Endo R."/>
            <person name="Miyazaki R."/>
            <person name="Ono A."/>
            <person name="Yano K."/>
            <person name="Ito M."/>
            <person name="Sota M."/>
            <person name="Yuji N."/>
            <person name="Hattori M."/>
            <person name="Tsuda M."/>
        </authorList>
    </citation>
    <scope>NUCLEOTIDE SEQUENCE [LARGE SCALE GENOMIC DNA]</scope>
    <source>
        <strain evidence="2">ATCC 17616 / 249</strain>
    </source>
</reference>
<dbReference type="AlphaFoldDB" id="A0A0H3KQR5"/>
<dbReference type="STRING" id="395019.BMULJ_05742"/>
<name>A0A0H3KQR5_BURM1</name>
<evidence type="ECO:0000313" key="1">
    <source>
        <dbReference type="EMBL" id="BAG47557.1"/>
    </source>
</evidence>
<dbReference type="RefSeq" id="WP_012218140.1">
    <property type="nucleotide sequence ID" value="NC_010087.1"/>
</dbReference>
<accession>A0A0H3KQR5</accession>
<dbReference type="EMBL" id="AP009387">
    <property type="protein sequence ID" value="BAG47557.1"/>
    <property type="molecule type" value="Genomic_DNA"/>
</dbReference>